<evidence type="ECO:0000256" key="2">
    <source>
        <dbReference type="ARBA" id="ARBA00022801"/>
    </source>
</evidence>
<organism evidence="6 7">
    <name type="scientific">Compostibacter hankyongensis</name>
    <dbReference type="NCBI Taxonomy" id="1007089"/>
    <lineage>
        <taxon>Bacteria</taxon>
        <taxon>Pseudomonadati</taxon>
        <taxon>Bacteroidota</taxon>
        <taxon>Chitinophagia</taxon>
        <taxon>Chitinophagales</taxon>
        <taxon>Chitinophagaceae</taxon>
        <taxon>Compostibacter</taxon>
    </lineage>
</organism>
<evidence type="ECO:0000256" key="3">
    <source>
        <dbReference type="ARBA" id="ARBA00023295"/>
    </source>
</evidence>
<dbReference type="InterPro" id="IPR006710">
    <property type="entry name" value="Glyco_hydro_43"/>
</dbReference>
<evidence type="ECO:0000256" key="1">
    <source>
        <dbReference type="ARBA" id="ARBA00009865"/>
    </source>
</evidence>
<dbReference type="Gene3D" id="2.115.10.20">
    <property type="entry name" value="Glycosyl hydrolase domain, family 43"/>
    <property type="match status" value="3"/>
</dbReference>
<evidence type="ECO:0000313" key="6">
    <source>
        <dbReference type="EMBL" id="GAA4304034.1"/>
    </source>
</evidence>
<evidence type="ECO:0000256" key="4">
    <source>
        <dbReference type="RuleBase" id="RU361187"/>
    </source>
</evidence>
<dbReference type="EMBL" id="BAABFN010000001">
    <property type="protein sequence ID" value="GAA4304034.1"/>
    <property type="molecule type" value="Genomic_DNA"/>
</dbReference>
<comment type="similarity">
    <text evidence="1 4">Belongs to the glycosyl hydrolase 43 family.</text>
</comment>
<reference evidence="7" key="1">
    <citation type="journal article" date="2019" name="Int. J. Syst. Evol. Microbiol.">
        <title>The Global Catalogue of Microorganisms (GCM) 10K type strain sequencing project: providing services to taxonomists for standard genome sequencing and annotation.</title>
        <authorList>
            <consortium name="The Broad Institute Genomics Platform"/>
            <consortium name="The Broad Institute Genome Sequencing Center for Infectious Disease"/>
            <person name="Wu L."/>
            <person name="Ma J."/>
        </authorList>
    </citation>
    <scope>NUCLEOTIDE SEQUENCE [LARGE SCALE GENOMIC DNA]</scope>
    <source>
        <strain evidence="7">JCM 17664</strain>
    </source>
</reference>
<dbReference type="InterPro" id="IPR023296">
    <property type="entry name" value="Glyco_hydro_beta-prop_sf"/>
</dbReference>
<accession>A0ABP8FHQ2</accession>
<evidence type="ECO:0000256" key="5">
    <source>
        <dbReference type="SAM" id="SignalP"/>
    </source>
</evidence>
<dbReference type="PANTHER" id="PTHR35279:SF1">
    <property type="entry name" value="ARABINANASE_LEVANSUCRASE_INVERTASE"/>
    <property type="match status" value="1"/>
</dbReference>
<proteinExistence type="inferred from homology"/>
<feature type="signal peptide" evidence="5">
    <location>
        <begin position="1"/>
        <end position="23"/>
    </location>
</feature>
<name>A0ABP8FHQ2_9BACT</name>
<gene>
    <name evidence="6" type="ORF">GCM10023143_08040</name>
</gene>
<keyword evidence="5" id="KW-0732">Signal</keyword>
<dbReference type="Proteomes" id="UP001501207">
    <property type="component" value="Unassembled WGS sequence"/>
</dbReference>
<keyword evidence="2 4" id="KW-0378">Hydrolase</keyword>
<sequence length="337" mass="37928">MIKIKKVPMLIFLALMFFGVAAAQTPRMMYGDATGASGMPFSKDPYVVNFKGRYLMYYSMWKLKDSNDPHSGKFLAIGIAQSSNLNDWKKVGEMLPEGPYEKKGLGAPGALIRDGKVHLFYQTYGNDAKDAICHAVSDDGIHFIRDASNPIFHPKKSAWTNGRAIDADVYFFNGKYFLYFATRDTAGRIQKLGVATAPANTDFSRKDWTQASHDAILAPQLDWEGQCIEAPSIIAHKGKLFMFYAGNYNNHPQQIGVAVSRDGISWERISRSPFLSNGKPGEWNESESGHPDIFEDSDGKTYLFFQGNKDNGKTFYLSNVRVYWKRKFPYLKSAAKR</sequence>
<evidence type="ECO:0000313" key="7">
    <source>
        <dbReference type="Proteomes" id="UP001501207"/>
    </source>
</evidence>
<keyword evidence="3 4" id="KW-0326">Glycosidase</keyword>
<protein>
    <recommendedName>
        <fullName evidence="8">Family 43 glycosylhydrolase</fullName>
    </recommendedName>
</protein>
<dbReference type="PANTHER" id="PTHR35279">
    <property type="match status" value="1"/>
</dbReference>
<keyword evidence="7" id="KW-1185">Reference proteome</keyword>
<comment type="caution">
    <text evidence="6">The sequence shown here is derived from an EMBL/GenBank/DDBJ whole genome shotgun (WGS) entry which is preliminary data.</text>
</comment>
<feature type="chain" id="PRO_5047009881" description="Family 43 glycosylhydrolase" evidence="5">
    <location>
        <begin position="24"/>
        <end position="337"/>
    </location>
</feature>
<dbReference type="Pfam" id="PF04616">
    <property type="entry name" value="Glyco_hydro_43"/>
    <property type="match status" value="1"/>
</dbReference>
<evidence type="ECO:0008006" key="8">
    <source>
        <dbReference type="Google" id="ProtNLM"/>
    </source>
</evidence>
<dbReference type="SUPFAM" id="SSF75005">
    <property type="entry name" value="Arabinanase/levansucrase/invertase"/>
    <property type="match status" value="1"/>
</dbReference>